<accession>A0A4C1VFB4</accession>
<dbReference type="Proteomes" id="UP000299102">
    <property type="component" value="Unassembled WGS sequence"/>
</dbReference>
<sequence>MRKFVLVAEGETSRGDRGHSSDGVDGVVTGGTDVAGCASAATPGRRRVVRAQRTSAIGAYDPVPRPIVARPQRL</sequence>
<keyword evidence="3" id="KW-1185">Reference proteome</keyword>
<organism evidence="2 3">
    <name type="scientific">Eumeta variegata</name>
    <name type="common">Bagworm moth</name>
    <name type="synonym">Eumeta japonica</name>
    <dbReference type="NCBI Taxonomy" id="151549"/>
    <lineage>
        <taxon>Eukaryota</taxon>
        <taxon>Metazoa</taxon>
        <taxon>Ecdysozoa</taxon>
        <taxon>Arthropoda</taxon>
        <taxon>Hexapoda</taxon>
        <taxon>Insecta</taxon>
        <taxon>Pterygota</taxon>
        <taxon>Neoptera</taxon>
        <taxon>Endopterygota</taxon>
        <taxon>Lepidoptera</taxon>
        <taxon>Glossata</taxon>
        <taxon>Ditrysia</taxon>
        <taxon>Tineoidea</taxon>
        <taxon>Psychidae</taxon>
        <taxon>Oiketicinae</taxon>
        <taxon>Eumeta</taxon>
    </lineage>
</organism>
<dbReference type="AlphaFoldDB" id="A0A4C1VFB4"/>
<feature type="region of interest" description="Disordered" evidence="1">
    <location>
        <begin position="1"/>
        <end position="27"/>
    </location>
</feature>
<evidence type="ECO:0000256" key="1">
    <source>
        <dbReference type="SAM" id="MobiDB-lite"/>
    </source>
</evidence>
<reference evidence="2 3" key="1">
    <citation type="journal article" date="2019" name="Commun. Biol.">
        <title>The bagworm genome reveals a unique fibroin gene that provides high tensile strength.</title>
        <authorList>
            <person name="Kono N."/>
            <person name="Nakamura H."/>
            <person name="Ohtoshi R."/>
            <person name="Tomita M."/>
            <person name="Numata K."/>
            <person name="Arakawa K."/>
        </authorList>
    </citation>
    <scope>NUCLEOTIDE SEQUENCE [LARGE SCALE GENOMIC DNA]</scope>
</reference>
<name>A0A4C1VFB4_EUMVA</name>
<proteinExistence type="predicted"/>
<gene>
    <name evidence="2" type="ORF">EVAR_35228_1</name>
</gene>
<dbReference type="EMBL" id="BGZK01000321">
    <property type="protein sequence ID" value="GBP36644.1"/>
    <property type="molecule type" value="Genomic_DNA"/>
</dbReference>
<evidence type="ECO:0000313" key="3">
    <source>
        <dbReference type="Proteomes" id="UP000299102"/>
    </source>
</evidence>
<protein>
    <submittedName>
        <fullName evidence="2">Uncharacterized protein</fullName>
    </submittedName>
</protein>
<feature type="compositionally biased region" description="Basic and acidic residues" evidence="1">
    <location>
        <begin position="11"/>
        <end position="22"/>
    </location>
</feature>
<evidence type="ECO:0000313" key="2">
    <source>
        <dbReference type="EMBL" id="GBP36644.1"/>
    </source>
</evidence>
<comment type="caution">
    <text evidence="2">The sequence shown here is derived from an EMBL/GenBank/DDBJ whole genome shotgun (WGS) entry which is preliminary data.</text>
</comment>